<dbReference type="Gene3D" id="3.40.630.10">
    <property type="entry name" value="Zn peptidases"/>
    <property type="match status" value="1"/>
</dbReference>
<dbReference type="SUPFAM" id="SSF53187">
    <property type="entry name" value="Zn-dependent exopeptidases"/>
    <property type="match status" value="1"/>
</dbReference>
<dbReference type="Pfam" id="PF24827">
    <property type="entry name" value="AstE_AspA_cat"/>
    <property type="match status" value="1"/>
</dbReference>
<evidence type="ECO:0000313" key="7">
    <source>
        <dbReference type="Proteomes" id="UP001180536"/>
    </source>
</evidence>
<evidence type="ECO:0000313" key="6">
    <source>
        <dbReference type="EMBL" id="MDR7296548.1"/>
    </source>
</evidence>
<protein>
    <submittedName>
        <fullName evidence="6">Deacylase</fullName>
    </submittedName>
</protein>
<dbReference type="InterPro" id="IPR053138">
    <property type="entry name" value="N-alpha-Ac-DABA_deacetylase"/>
</dbReference>
<dbReference type="Proteomes" id="UP001180536">
    <property type="component" value="Unassembled WGS sequence"/>
</dbReference>
<comment type="cofactor">
    <cofactor evidence="1">
        <name>Zn(2+)</name>
        <dbReference type="ChEBI" id="CHEBI:29105"/>
    </cofactor>
</comment>
<organism evidence="6 7">
    <name type="scientific">Pelomonas aquatica</name>
    <dbReference type="NCBI Taxonomy" id="431058"/>
    <lineage>
        <taxon>Bacteria</taxon>
        <taxon>Pseudomonadati</taxon>
        <taxon>Pseudomonadota</taxon>
        <taxon>Betaproteobacteria</taxon>
        <taxon>Burkholderiales</taxon>
        <taxon>Sphaerotilaceae</taxon>
        <taxon>Roseateles</taxon>
    </lineage>
</organism>
<gene>
    <name evidence="6" type="ORF">J2X16_001887</name>
</gene>
<keyword evidence="2" id="KW-0479">Metal-binding</keyword>
<accession>A0ABU1Z7G0</accession>
<proteinExistence type="predicted"/>
<sequence>MTMQTVRHPLLSPAPGTQRELVSLHYGPEARSSGGQKAYIQASLHADELPGMLVAHHLRRLLDELDAAGQISGEIVLVPMANPIGLSQFVMHGHQGRFELTTGENFNRHYPDQIANVAQAVESELGLDAAANVAVLRRALKSAVLSSPVETELQSQRRTLLGLSCDADIVLDLHCDAQALMHLYTETPCWPDCEPLARFLRSRVALLAQDSGDNPFDEACSQVWWKWDRHFNAQGLRFPIPQACLSVTVELRGAVDVTHELAAADAQHIVDFLRWRGLIAGDKPALPDPVGDARPLAGSMPIKAPVAGVLTFLKEVGAEVQAGEVLAQVIDPVTAEVTELKSPVEGLFFARDFVRFASAGMRIAKVAGRDALRTGKLLGA</sequence>
<evidence type="ECO:0000256" key="1">
    <source>
        <dbReference type="ARBA" id="ARBA00001947"/>
    </source>
</evidence>
<dbReference type="PANTHER" id="PTHR37326:SF1">
    <property type="entry name" value="BLL3975 PROTEIN"/>
    <property type="match status" value="1"/>
</dbReference>
<evidence type="ECO:0000256" key="3">
    <source>
        <dbReference type="ARBA" id="ARBA00022801"/>
    </source>
</evidence>
<keyword evidence="4" id="KW-0862">Zinc</keyword>
<feature type="domain" description="Succinylglutamate desuccinylase/Aspartoacylase catalytic" evidence="5">
    <location>
        <begin position="35"/>
        <end position="273"/>
    </location>
</feature>
<keyword evidence="3" id="KW-0378">Hydrolase</keyword>
<keyword evidence="7" id="KW-1185">Reference proteome</keyword>
<evidence type="ECO:0000259" key="5">
    <source>
        <dbReference type="Pfam" id="PF24827"/>
    </source>
</evidence>
<dbReference type="PANTHER" id="PTHR37326">
    <property type="entry name" value="BLL3975 PROTEIN"/>
    <property type="match status" value="1"/>
</dbReference>
<name>A0ABU1Z7G0_9BURK</name>
<reference evidence="6 7" key="1">
    <citation type="submission" date="2023-07" db="EMBL/GenBank/DDBJ databases">
        <title>Sorghum-associated microbial communities from plants grown in Nebraska, USA.</title>
        <authorList>
            <person name="Schachtman D."/>
        </authorList>
    </citation>
    <scope>NUCLEOTIDE SEQUENCE [LARGE SCALE GENOMIC DNA]</scope>
    <source>
        <strain evidence="6 7">BE310</strain>
    </source>
</reference>
<evidence type="ECO:0000256" key="2">
    <source>
        <dbReference type="ARBA" id="ARBA00022723"/>
    </source>
</evidence>
<dbReference type="EMBL" id="JAVDXQ010000002">
    <property type="protein sequence ID" value="MDR7296548.1"/>
    <property type="molecule type" value="Genomic_DNA"/>
</dbReference>
<comment type="caution">
    <text evidence="6">The sequence shown here is derived from an EMBL/GenBank/DDBJ whole genome shotgun (WGS) entry which is preliminary data.</text>
</comment>
<evidence type="ECO:0000256" key="4">
    <source>
        <dbReference type="ARBA" id="ARBA00022833"/>
    </source>
</evidence>
<dbReference type="InterPro" id="IPR055438">
    <property type="entry name" value="AstE_AspA_cat"/>
</dbReference>
<dbReference type="CDD" id="cd06250">
    <property type="entry name" value="M14_PaAOTO_like"/>
    <property type="match status" value="1"/>
</dbReference>